<evidence type="ECO:0000259" key="14">
    <source>
        <dbReference type="PROSITE" id="PS50885"/>
    </source>
</evidence>
<keyword evidence="7 9" id="KW-0807">Transducer</keyword>
<dbReference type="PROSITE" id="PS50111">
    <property type="entry name" value="CHEMOTAXIS_TRANSDUC_2"/>
    <property type="match status" value="1"/>
</dbReference>
<dbReference type="GO" id="GO:0007165">
    <property type="term" value="P:signal transduction"/>
    <property type="evidence" value="ECO:0007669"/>
    <property type="project" value="UniProtKB-KW"/>
</dbReference>
<dbReference type="InterPro" id="IPR051310">
    <property type="entry name" value="MCP_chemotaxis"/>
</dbReference>
<feature type="compositionally biased region" description="Low complexity" evidence="10">
    <location>
        <begin position="567"/>
        <end position="577"/>
    </location>
</feature>
<dbReference type="InterPro" id="IPR013655">
    <property type="entry name" value="PAS_fold_3"/>
</dbReference>
<evidence type="ECO:0000256" key="11">
    <source>
        <dbReference type="SAM" id="Phobius"/>
    </source>
</evidence>
<dbReference type="PROSITE" id="PS50885">
    <property type="entry name" value="HAMP"/>
    <property type="match status" value="1"/>
</dbReference>
<dbReference type="GO" id="GO:0004888">
    <property type="term" value="F:transmembrane signaling receptor activity"/>
    <property type="evidence" value="ECO:0007669"/>
    <property type="project" value="TreeGrafter"/>
</dbReference>
<dbReference type="CDD" id="cd11386">
    <property type="entry name" value="MCP_signal"/>
    <property type="match status" value="1"/>
</dbReference>
<evidence type="ECO:0000256" key="3">
    <source>
        <dbReference type="ARBA" id="ARBA00022481"/>
    </source>
</evidence>
<dbReference type="InterPro" id="IPR004089">
    <property type="entry name" value="MCPsignal_dom"/>
</dbReference>
<dbReference type="EMBL" id="LT629751">
    <property type="protein sequence ID" value="SDS02113.1"/>
    <property type="molecule type" value="Genomic_DNA"/>
</dbReference>
<feature type="domain" description="PAS" evidence="13">
    <location>
        <begin position="26"/>
        <end position="77"/>
    </location>
</feature>
<evidence type="ECO:0000256" key="9">
    <source>
        <dbReference type="PROSITE-ProRule" id="PRU00284"/>
    </source>
</evidence>
<feature type="compositionally biased region" description="Polar residues" evidence="10">
    <location>
        <begin position="591"/>
        <end position="600"/>
    </location>
</feature>
<dbReference type="AlphaFoldDB" id="A0A1H1NT48"/>
<evidence type="ECO:0000256" key="10">
    <source>
        <dbReference type="SAM" id="MobiDB-lite"/>
    </source>
</evidence>
<comment type="subcellular location">
    <subcellularLocation>
        <location evidence="1">Cell membrane</location>
        <topology evidence="1">Multi-pass membrane protein</topology>
    </subcellularLocation>
</comment>
<gene>
    <name evidence="15" type="ORF">SAMN05216221_0884</name>
</gene>
<dbReference type="Gene3D" id="1.10.287.950">
    <property type="entry name" value="Methyl-accepting chemotaxis protein"/>
    <property type="match status" value="1"/>
</dbReference>
<evidence type="ECO:0000256" key="1">
    <source>
        <dbReference type="ARBA" id="ARBA00004651"/>
    </source>
</evidence>
<feature type="transmembrane region" description="Helical" evidence="11">
    <location>
        <begin position="172"/>
        <end position="190"/>
    </location>
</feature>
<dbReference type="SUPFAM" id="SSF58104">
    <property type="entry name" value="Methyl-accepting chemotaxis protein (MCP) signaling domain"/>
    <property type="match status" value="1"/>
</dbReference>
<dbReference type="Proteomes" id="UP000243359">
    <property type="component" value="Chromosome I"/>
</dbReference>
<evidence type="ECO:0000256" key="4">
    <source>
        <dbReference type="ARBA" id="ARBA00022692"/>
    </source>
</evidence>
<feature type="domain" description="Methyl-accepting transducer" evidence="12">
    <location>
        <begin position="304"/>
        <end position="533"/>
    </location>
</feature>
<dbReference type="STRING" id="1392877.SAMN05216221_0884"/>
<evidence type="ECO:0000256" key="2">
    <source>
        <dbReference type="ARBA" id="ARBA00022475"/>
    </source>
</evidence>
<dbReference type="NCBIfam" id="TIGR00229">
    <property type="entry name" value="sensory_box"/>
    <property type="match status" value="1"/>
</dbReference>
<dbReference type="InterPro" id="IPR000014">
    <property type="entry name" value="PAS"/>
</dbReference>
<evidence type="ECO:0000256" key="5">
    <source>
        <dbReference type="ARBA" id="ARBA00022989"/>
    </source>
</evidence>
<dbReference type="PANTHER" id="PTHR43531">
    <property type="entry name" value="PROTEIN ICFG"/>
    <property type="match status" value="1"/>
</dbReference>
<feature type="transmembrane region" description="Helical" evidence="11">
    <location>
        <begin position="225"/>
        <end position="246"/>
    </location>
</feature>
<keyword evidence="4 11" id="KW-0812">Transmembrane</keyword>
<protein>
    <submittedName>
        <fullName evidence="15">Methyl-accepting chemotaxis sensory transducer with Pas/Pac sensor</fullName>
    </submittedName>
</protein>
<name>A0A1H1NT48_9PSED</name>
<evidence type="ECO:0000259" key="12">
    <source>
        <dbReference type="PROSITE" id="PS50111"/>
    </source>
</evidence>
<keyword evidence="2" id="KW-1003">Cell membrane</keyword>
<dbReference type="GO" id="GO:0005886">
    <property type="term" value="C:plasma membrane"/>
    <property type="evidence" value="ECO:0007669"/>
    <property type="project" value="UniProtKB-SubCell"/>
</dbReference>
<dbReference type="Gene3D" id="3.30.450.20">
    <property type="entry name" value="PAS domain"/>
    <property type="match status" value="1"/>
</dbReference>
<comment type="similarity">
    <text evidence="8">Belongs to the methyl-accepting chemotaxis (MCP) protein family.</text>
</comment>
<evidence type="ECO:0000256" key="6">
    <source>
        <dbReference type="ARBA" id="ARBA00023136"/>
    </source>
</evidence>
<proteinExistence type="inferred from homology"/>
<dbReference type="CDD" id="cd00130">
    <property type="entry name" value="PAS"/>
    <property type="match status" value="1"/>
</dbReference>
<dbReference type="InterPro" id="IPR003660">
    <property type="entry name" value="HAMP_dom"/>
</dbReference>
<feature type="domain" description="HAMP" evidence="14">
    <location>
        <begin position="247"/>
        <end position="299"/>
    </location>
</feature>
<keyword evidence="3" id="KW-0488">Methylation</keyword>
<keyword evidence="16" id="KW-1185">Reference proteome</keyword>
<dbReference type="GO" id="GO:0006935">
    <property type="term" value="P:chemotaxis"/>
    <property type="evidence" value="ECO:0007669"/>
    <property type="project" value="TreeGrafter"/>
</dbReference>
<evidence type="ECO:0000256" key="8">
    <source>
        <dbReference type="ARBA" id="ARBA00029447"/>
    </source>
</evidence>
<reference evidence="16" key="1">
    <citation type="submission" date="2016-10" db="EMBL/GenBank/DDBJ databases">
        <authorList>
            <person name="Varghese N."/>
            <person name="Submissions S."/>
        </authorList>
    </citation>
    <scope>NUCLEOTIDE SEQUENCE [LARGE SCALE GENOMIC DNA]</scope>
    <source>
        <strain evidence="16">KCTC 32247</strain>
    </source>
</reference>
<dbReference type="Pfam" id="PF08447">
    <property type="entry name" value="PAS_3"/>
    <property type="match status" value="1"/>
</dbReference>
<dbReference type="PROSITE" id="PS50112">
    <property type="entry name" value="PAS"/>
    <property type="match status" value="1"/>
</dbReference>
<dbReference type="OrthoDB" id="5675566at2"/>
<dbReference type="FunFam" id="1.10.287.950:FF:000001">
    <property type="entry name" value="Methyl-accepting chemotaxis sensory transducer"/>
    <property type="match status" value="1"/>
</dbReference>
<dbReference type="Pfam" id="PF00015">
    <property type="entry name" value="MCPsignal"/>
    <property type="match status" value="1"/>
</dbReference>
<organism evidence="15 16">
    <name type="scientific">Pseudomonas oryzae</name>
    <dbReference type="NCBI Taxonomy" id="1392877"/>
    <lineage>
        <taxon>Bacteria</taxon>
        <taxon>Pseudomonadati</taxon>
        <taxon>Pseudomonadota</taxon>
        <taxon>Gammaproteobacteria</taxon>
        <taxon>Pseudomonadales</taxon>
        <taxon>Pseudomonadaceae</taxon>
        <taxon>Pseudomonas</taxon>
    </lineage>
</organism>
<evidence type="ECO:0000313" key="16">
    <source>
        <dbReference type="Proteomes" id="UP000243359"/>
    </source>
</evidence>
<keyword evidence="5 11" id="KW-1133">Transmembrane helix</keyword>
<dbReference type="PANTHER" id="PTHR43531:SF14">
    <property type="entry name" value="METHYL-ACCEPTING CHEMOTAXIS PROTEIN I-RELATED"/>
    <property type="match status" value="1"/>
</dbReference>
<dbReference type="SMART" id="SM00283">
    <property type="entry name" value="MA"/>
    <property type="match status" value="1"/>
</dbReference>
<dbReference type="SUPFAM" id="SSF55785">
    <property type="entry name" value="PYP-like sensor domain (PAS domain)"/>
    <property type="match status" value="1"/>
</dbReference>
<evidence type="ECO:0000256" key="7">
    <source>
        <dbReference type="ARBA" id="ARBA00023224"/>
    </source>
</evidence>
<evidence type="ECO:0000313" key="15">
    <source>
        <dbReference type="EMBL" id="SDS02113.1"/>
    </source>
</evidence>
<sequence>MTNHSRPVTRNEYKVSEDQNLLSRTDRNGVITYAAQAFVEVSGYSREELVGSPHSIVRHPDMPREAFANLWQTLKRGEIWVGLVKNRRKNGDYYWVRAHVTPIVENGEVVGYTSVRVKPDDAEVRLAEQTYARLLAGDSRGIRLDRGRIKRTGWMGWLSQFSFSSLRTRIQAALLANVVLLLLALSVVFWRESALQAELERLDGGGAKLRDVAGEIVRAQGMFDYLQVGVLLLIALLSAGVFAFMLRAIQREVRRATNFAMQMAAGNLSALRPECQHREFAVLTEMLAVMQRSLSNIATEVHRSLDAVRPAASQVADGSDNLSARTEQQAASLQQTAASMEEITSTVQMNAGHAKHASQLADAAASEVRNSGTAMHQVVERMAGITTSSRKIAEIIGVIDSIAFQTNILALNASVEAARAGEHGRGFAVVANEVRSLATRSASAAEEVRKLIEASRQEVTLGEKQVQQAEQAIAGVTEAVLKVNDIMNEIAAASDEQNRGVEQVNIAIAQMDQVTQSNAALVVESAQSAHTMETQVAELANTISALRLAGQGRGAVQRPRVVPAGVQQRAPAAPSRAAHGRSLPAREPMGGTQQQEWSEF</sequence>
<accession>A0A1H1NT48</accession>
<keyword evidence="6 11" id="KW-0472">Membrane</keyword>
<evidence type="ECO:0000259" key="13">
    <source>
        <dbReference type="PROSITE" id="PS50112"/>
    </source>
</evidence>
<feature type="region of interest" description="Disordered" evidence="10">
    <location>
        <begin position="562"/>
        <end position="600"/>
    </location>
</feature>
<dbReference type="InterPro" id="IPR035965">
    <property type="entry name" value="PAS-like_dom_sf"/>
</dbReference>